<keyword evidence="2" id="KW-0677">Repeat</keyword>
<dbReference type="SUPFAM" id="SSF56487">
    <property type="entry name" value="SRCR-like"/>
    <property type="match status" value="1"/>
</dbReference>
<sequence length="289" mass="30804">MMPPRPLPRQRTFINLLFLFYFSTNCFVFAQALDEQGSRRLTECGLGSSPAGHITGQLQDASSVRIRDDDNNSPTFDSEGVVSGRAEVYHDGQWGTVATFEGDSSDNTQDAAILCRQLATELGVSLLSSSRLSWSSTPSGSGKIWLSNTDSGLSLFGSSSSCSGAELTLDACPSYGGWGNLATWAGHEDDIGITCKFDQSDECEACPAGKFSDTVDTSPCTSCEAGRYSSTPSATACLACEAGKASSTTGATSESTVRGRKGELDHRSYLREHMYSLSRRPDSTGCFSM</sequence>
<gene>
    <name evidence="7" type="ORF">TrST_g4530</name>
</gene>
<accession>A0A9W7E133</accession>
<evidence type="ECO:0000313" key="8">
    <source>
        <dbReference type="Proteomes" id="UP001165085"/>
    </source>
</evidence>
<organism evidence="7 8">
    <name type="scientific">Triparma strigata</name>
    <dbReference type="NCBI Taxonomy" id="1606541"/>
    <lineage>
        <taxon>Eukaryota</taxon>
        <taxon>Sar</taxon>
        <taxon>Stramenopiles</taxon>
        <taxon>Ochrophyta</taxon>
        <taxon>Bolidophyceae</taxon>
        <taxon>Parmales</taxon>
        <taxon>Triparmaceae</taxon>
        <taxon>Triparma</taxon>
    </lineage>
</organism>
<evidence type="ECO:0000259" key="6">
    <source>
        <dbReference type="PROSITE" id="PS50287"/>
    </source>
</evidence>
<dbReference type="GO" id="GO:0016020">
    <property type="term" value="C:membrane"/>
    <property type="evidence" value="ECO:0007669"/>
    <property type="project" value="InterPro"/>
</dbReference>
<dbReference type="PROSITE" id="PS50287">
    <property type="entry name" value="SRCR_2"/>
    <property type="match status" value="1"/>
</dbReference>
<keyword evidence="3" id="KW-1015">Disulfide bond</keyword>
<dbReference type="SMART" id="SM00202">
    <property type="entry name" value="SR"/>
    <property type="match status" value="1"/>
</dbReference>
<keyword evidence="4" id="KW-0325">Glycoprotein</keyword>
<evidence type="ECO:0000256" key="3">
    <source>
        <dbReference type="ARBA" id="ARBA00023157"/>
    </source>
</evidence>
<evidence type="ECO:0000313" key="7">
    <source>
        <dbReference type="EMBL" id="GMH58183.1"/>
    </source>
</evidence>
<feature type="signal peptide" evidence="5">
    <location>
        <begin position="1"/>
        <end position="32"/>
    </location>
</feature>
<evidence type="ECO:0000256" key="5">
    <source>
        <dbReference type="SAM" id="SignalP"/>
    </source>
</evidence>
<dbReference type="PANTHER" id="PTHR19331:SF465">
    <property type="entry name" value="EGG PEPTIDE SPERACT RECEPTOR"/>
    <property type="match status" value="1"/>
</dbReference>
<evidence type="ECO:0000256" key="2">
    <source>
        <dbReference type="ARBA" id="ARBA00022737"/>
    </source>
</evidence>
<dbReference type="SMART" id="SM01411">
    <property type="entry name" value="Ephrin_rec_like"/>
    <property type="match status" value="1"/>
</dbReference>
<dbReference type="AlphaFoldDB" id="A0A9W7E133"/>
<dbReference type="InterPro" id="IPR001190">
    <property type="entry name" value="SRCR"/>
</dbReference>
<reference evidence="8" key="1">
    <citation type="journal article" date="2023" name="Commun. Biol.">
        <title>Genome analysis of Parmales, the sister group of diatoms, reveals the evolutionary specialization of diatoms from phago-mixotrophs to photoautotrophs.</title>
        <authorList>
            <person name="Ban H."/>
            <person name="Sato S."/>
            <person name="Yoshikawa S."/>
            <person name="Yamada K."/>
            <person name="Nakamura Y."/>
            <person name="Ichinomiya M."/>
            <person name="Sato N."/>
            <person name="Blanc-Mathieu R."/>
            <person name="Endo H."/>
            <person name="Kuwata A."/>
            <person name="Ogata H."/>
        </authorList>
    </citation>
    <scope>NUCLEOTIDE SEQUENCE [LARGE SCALE GENOMIC DNA]</scope>
    <source>
        <strain evidence="8">NIES 3701</strain>
    </source>
</reference>
<dbReference type="Pfam" id="PF00530">
    <property type="entry name" value="SRCR"/>
    <property type="match status" value="1"/>
</dbReference>
<dbReference type="OrthoDB" id="536948at2759"/>
<feature type="domain" description="SRCR" evidence="6">
    <location>
        <begin position="64"/>
        <end position="196"/>
    </location>
</feature>
<proteinExistence type="predicted"/>
<dbReference type="EMBL" id="BRXY01000051">
    <property type="protein sequence ID" value="GMH58183.1"/>
    <property type="molecule type" value="Genomic_DNA"/>
</dbReference>
<comment type="caution">
    <text evidence="7">The sequence shown here is derived from an EMBL/GenBank/DDBJ whole genome shotgun (WGS) entry which is preliminary data.</text>
</comment>
<keyword evidence="8" id="KW-1185">Reference proteome</keyword>
<evidence type="ECO:0000256" key="1">
    <source>
        <dbReference type="ARBA" id="ARBA00022729"/>
    </source>
</evidence>
<dbReference type="InterPro" id="IPR036772">
    <property type="entry name" value="SRCR-like_dom_sf"/>
</dbReference>
<dbReference type="Proteomes" id="UP001165085">
    <property type="component" value="Unassembled WGS sequence"/>
</dbReference>
<feature type="chain" id="PRO_5040850269" description="SRCR domain-containing protein" evidence="5">
    <location>
        <begin position="33"/>
        <end position="289"/>
    </location>
</feature>
<dbReference type="InterPro" id="IPR011641">
    <property type="entry name" value="Tyr-kin_ephrin_A/B_rcpt-like"/>
</dbReference>
<evidence type="ECO:0000256" key="4">
    <source>
        <dbReference type="ARBA" id="ARBA00023180"/>
    </source>
</evidence>
<name>A0A9W7E133_9STRA</name>
<dbReference type="PANTHER" id="PTHR19331">
    <property type="entry name" value="SCAVENGER RECEPTOR DOMAIN-CONTAINING"/>
    <property type="match status" value="1"/>
</dbReference>
<dbReference type="Gene3D" id="2.10.50.10">
    <property type="entry name" value="Tumor Necrosis Factor Receptor, subunit A, domain 2"/>
    <property type="match status" value="1"/>
</dbReference>
<keyword evidence="1 5" id="KW-0732">Signal</keyword>
<protein>
    <recommendedName>
        <fullName evidence="6">SRCR domain-containing protein</fullName>
    </recommendedName>
</protein>
<dbReference type="Gene3D" id="3.10.250.10">
    <property type="entry name" value="SRCR-like domain"/>
    <property type="match status" value="1"/>
</dbReference>
<dbReference type="Pfam" id="PF07699">
    <property type="entry name" value="Ephrin_rec_like"/>
    <property type="match status" value="1"/>
</dbReference>